<dbReference type="Proteomes" id="UP001497525">
    <property type="component" value="Unassembled WGS sequence"/>
</dbReference>
<feature type="compositionally biased region" description="Low complexity" evidence="1">
    <location>
        <begin position="360"/>
        <end position="377"/>
    </location>
</feature>
<evidence type="ECO:0000256" key="1">
    <source>
        <dbReference type="SAM" id="MobiDB-lite"/>
    </source>
</evidence>
<evidence type="ECO:0000313" key="4">
    <source>
        <dbReference type="Proteomes" id="UP001497525"/>
    </source>
</evidence>
<accession>A0AAV2TW29</accession>
<dbReference type="Pfam" id="PF15364">
    <property type="entry name" value="PAXIP1_C"/>
    <property type="match status" value="1"/>
</dbReference>
<feature type="region of interest" description="Disordered" evidence="1">
    <location>
        <begin position="356"/>
        <end position="411"/>
    </location>
</feature>
<feature type="chain" id="PRO_5043449912" evidence="2">
    <location>
        <begin position="25"/>
        <end position="495"/>
    </location>
</feature>
<protein>
    <submittedName>
        <fullName evidence="3">Uncharacterized protein</fullName>
    </submittedName>
</protein>
<feature type="compositionally biased region" description="Polar residues" evidence="1">
    <location>
        <begin position="236"/>
        <end position="258"/>
    </location>
</feature>
<dbReference type="PANTHER" id="PTHR21016:SF4">
    <property type="entry name" value="TM2 DOMAIN-CONTAINING PROTEIN 2"/>
    <property type="match status" value="1"/>
</dbReference>
<dbReference type="AlphaFoldDB" id="A0AAV2TW29"/>
<gene>
    <name evidence="3" type="ORF">CDAUBV1_LOCUS14141</name>
</gene>
<dbReference type="PANTHER" id="PTHR21016">
    <property type="entry name" value="BETA-AMYLOID BINDING PROTEIN-RELATED"/>
    <property type="match status" value="1"/>
</dbReference>
<reference evidence="3" key="1">
    <citation type="submission" date="2024-06" db="EMBL/GenBank/DDBJ databases">
        <authorList>
            <person name="Liu X."/>
            <person name="Lenzi L."/>
            <person name="Haldenby T S."/>
            <person name="Uol C."/>
        </authorList>
    </citation>
    <scope>NUCLEOTIDE SEQUENCE</scope>
</reference>
<dbReference type="EMBL" id="CAXLJL010000589">
    <property type="protein sequence ID" value="CAL5139093.1"/>
    <property type="molecule type" value="Genomic_DNA"/>
</dbReference>
<evidence type="ECO:0000313" key="3">
    <source>
        <dbReference type="EMBL" id="CAL5139093.1"/>
    </source>
</evidence>
<name>A0AAV2TW29_CALDB</name>
<keyword evidence="2" id="KW-0732">Signal</keyword>
<feature type="signal peptide" evidence="2">
    <location>
        <begin position="1"/>
        <end position="24"/>
    </location>
</feature>
<dbReference type="InterPro" id="IPR028213">
    <property type="entry name" value="PA1"/>
</dbReference>
<dbReference type="InterPro" id="IPR050932">
    <property type="entry name" value="TM2D1-3-like"/>
</dbReference>
<feature type="region of interest" description="Disordered" evidence="1">
    <location>
        <begin position="230"/>
        <end position="262"/>
    </location>
</feature>
<comment type="caution">
    <text evidence="3">The sequence shown here is derived from an EMBL/GenBank/DDBJ whole genome shotgun (WGS) entry which is preliminary data.</text>
</comment>
<sequence>MGMRLYHLVSYLPTLWLILPAIFGLDLCLCQNTFYDVPIVPDTKYLDNNTDFFNESNGYLYDPYKALVKCSLLPLHSIWCEPPVELSTTAANGSFGCKKFGGRLFDEVLLTSVACHALNNIECFGNRTFMLPNYPCLHYKGHYFVTTLMYSILLGFFGVDRLCLGYVGPGYPGFGTDMSHLDYHVMDSDTQFMEKYPNGVPLSDLIPFYEAIERNEPLKLEWVCPGRINPRAETATPKTPQKVQSDTSAKGTDNQPSPSKLAEFDFDASSSQVDMAFFPSVAGVGAGQVGINPPLRHINAGRHPPRQPRVANMDKILNDFFRTRKEANPTHSTAGYHTSVLNHSSPTTTIHAPAGEHIGTGTQSSTSTAPTTTDSVTKAGDPTIVVSPNFSEASLTADPPPAPAPGQSGDRCIQQSEESLNFGWENNREVAQIHPEPDVACANVAATNTSLSSTSAEANQIVSDKEDVIVSAASEYHAPELTSQMARAEINDSMN</sequence>
<organism evidence="3 4">
    <name type="scientific">Calicophoron daubneyi</name>
    <name type="common">Rumen fluke</name>
    <name type="synonym">Paramphistomum daubneyi</name>
    <dbReference type="NCBI Taxonomy" id="300641"/>
    <lineage>
        <taxon>Eukaryota</taxon>
        <taxon>Metazoa</taxon>
        <taxon>Spiralia</taxon>
        <taxon>Lophotrochozoa</taxon>
        <taxon>Platyhelminthes</taxon>
        <taxon>Trematoda</taxon>
        <taxon>Digenea</taxon>
        <taxon>Plagiorchiida</taxon>
        <taxon>Pronocephalata</taxon>
        <taxon>Paramphistomoidea</taxon>
        <taxon>Paramphistomidae</taxon>
        <taxon>Calicophoron</taxon>
    </lineage>
</organism>
<proteinExistence type="predicted"/>
<evidence type="ECO:0000256" key="2">
    <source>
        <dbReference type="SAM" id="SignalP"/>
    </source>
</evidence>